<keyword evidence="4 7" id="KW-0808">Transferase</keyword>
<dbReference type="InterPro" id="IPR015424">
    <property type="entry name" value="PyrdxlP-dep_Trfase"/>
</dbReference>
<dbReference type="Gene3D" id="3.90.1150.10">
    <property type="entry name" value="Aspartate Aminotransferase, domain 1"/>
    <property type="match status" value="1"/>
</dbReference>
<dbReference type="Gene3D" id="3.40.640.10">
    <property type="entry name" value="Type I PLP-dependent aspartate aminotransferase-like (Major domain)"/>
    <property type="match status" value="1"/>
</dbReference>
<evidence type="ECO:0000256" key="3">
    <source>
        <dbReference type="ARBA" id="ARBA00022576"/>
    </source>
</evidence>
<dbReference type="AlphaFoldDB" id="A0A4V3D537"/>
<feature type="domain" description="Aminotransferase class I/classII large" evidence="6">
    <location>
        <begin position="26"/>
        <end position="373"/>
    </location>
</feature>
<evidence type="ECO:0000256" key="2">
    <source>
        <dbReference type="ARBA" id="ARBA00007441"/>
    </source>
</evidence>
<dbReference type="GO" id="GO:0016212">
    <property type="term" value="F:kynurenine-oxoglutarate transaminase activity"/>
    <property type="evidence" value="ECO:0007669"/>
    <property type="project" value="TreeGrafter"/>
</dbReference>
<gene>
    <name evidence="7" type="ORF">DFQ45_104197</name>
</gene>
<reference evidence="7 8" key="1">
    <citation type="submission" date="2019-03" db="EMBL/GenBank/DDBJ databases">
        <title>Genomic Encyclopedia of Type Strains, Phase IV (KMG-IV): sequencing the most valuable type-strain genomes for metagenomic binning, comparative biology and taxonomic classification.</title>
        <authorList>
            <person name="Goeker M."/>
        </authorList>
    </citation>
    <scope>NUCLEOTIDE SEQUENCE [LARGE SCALE GENOMIC DNA]</scope>
    <source>
        <strain evidence="7 8">DSM 28679</strain>
    </source>
</reference>
<dbReference type="InterPro" id="IPR004839">
    <property type="entry name" value="Aminotransferase_I/II_large"/>
</dbReference>
<keyword evidence="5" id="KW-0663">Pyridoxal phosphate</keyword>
<evidence type="ECO:0000259" key="6">
    <source>
        <dbReference type="Pfam" id="PF00155"/>
    </source>
</evidence>
<dbReference type="Pfam" id="PF00155">
    <property type="entry name" value="Aminotran_1_2"/>
    <property type="match status" value="1"/>
</dbReference>
<accession>A0A4V3D537</accession>
<dbReference type="NCBIfam" id="NF006569">
    <property type="entry name" value="PRK09082.1"/>
    <property type="match status" value="1"/>
</dbReference>
<evidence type="ECO:0000313" key="7">
    <source>
        <dbReference type="EMBL" id="TDQ38617.1"/>
    </source>
</evidence>
<name>A0A4V3D537_9GAMM</name>
<dbReference type="PANTHER" id="PTHR43807">
    <property type="entry name" value="FI04487P"/>
    <property type="match status" value="1"/>
</dbReference>
<keyword evidence="8" id="KW-1185">Reference proteome</keyword>
<organism evidence="7 8">
    <name type="scientific">Thiopseudomonas denitrificans</name>
    <dbReference type="NCBI Taxonomy" id="1501432"/>
    <lineage>
        <taxon>Bacteria</taxon>
        <taxon>Pseudomonadati</taxon>
        <taxon>Pseudomonadota</taxon>
        <taxon>Gammaproteobacteria</taxon>
        <taxon>Pseudomonadales</taxon>
        <taxon>Pseudomonadaceae</taxon>
        <taxon>Thiopseudomonas</taxon>
    </lineage>
</organism>
<dbReference type="GO" id="GO:0005737">
    <property type="term" value="C:cytoplasm"/>
    <property type="evidence" value="ECO:0007669"/>
    <property type="project" value="TreeGrafter"/>
</dbReference>
<evidence type="ECO:0000313" key="8">
    <source>
        <dbReference type="Proteomes" id="UP000294575"/>
    </source>
</evidence>
<protein>
    <submittedName>
        <fullName evidence="7">2-keto-4-methylthiobutyrate aminotransferase</fullName>
    </submittedName>
</protein>
<proteinExistence type="inferred from homology"/>
<dbReference type="RefSeq" id="WP_101496324.1">
    <property type="nucleotide sequence ID" value="NZ_LNJZ01000005.1"/>
</dbReference>
<dbReference type="SUPFAM" id="SSF53383">
    <property type="entry name" value="PLP-dependent transferases"/>
    <property type="match status" value="1"/>
</dbReference>
<evidence type="ECO:0000256" key="4">
    <source>
        <dbReference type="ARBA" id="ARBA00022679"/>
    </source>
</evidence>
<dbReference type="PANTHER" id="PTHR43807:SF20">
    <property type="entry name" value="FI04487P"/>
    <property type="match status" value="1"/>
</dbReference>
<dbReference type="InterPro" id="IPR015421">
    <property type="entry name" value="PyrdxlP-dep_Trfase_major"/>
</dbReference>
<keyword evidence="3 7" id="KW-0032">Aminotransferase</keyword>
<comment type="caution">
    <text evidence="7">The sequence shown here is derived from an EMBL/GenBank/DDBJ whole genome shotgun (WGS) entry which is preliminary data.</text>
</comment>
<dbReference type="OrthoDB" id="9763453at2"/>
<dbReference type="GO" id="GO:0030170">
    <property type="term" value="F:pyridoxal phosphate binding"/>
    <property type="evidence" value="ECO:0007669"/>
    <property type="project" value="InterPro"/>
</dbReference>
<dbReference type="InterPro" id="IPR015422">
    <property type="entry name" value="PyrdxlP-dep_Trfase_small"/>
</dbReference>
<comment type="cofactor">
    <cofactor evidence="1">
        <name>pyridoxal 5'-phosphate</name>
        <dbReference type="ChEBI" id="CHEBI:597326"/>
    </cofactor>
</comment>
<sequence>MHSKLADVGLTIFSQMTQLARQHGALNLSQGFPDFPAPLALKEALTKHVMADANQYAPMTGLPALREQVAALIDRCYGASVCPENEITITPGATEAIFCAIQALVHPGDEVIVLDPCYDSYEPSVRLAGGITRHVPLDEGFAPDWEAFAAAISDRTRLVIINSPHNPSGAVFTKADLDQLAALTESRGIHVLSDEVYEHLVYDGLQHHSVLAHPQLYGRAVVVSSFGKSFHVTGWKTGYLVAPPALSAEIRKVHQYVSFCAPTPLQWALVDFMQQHPEHVEELAAFYQAKRDRLCAVLADSRFSFAPAAGTYFQLVDYSAIRDDLDDVAMARWLTEEKGIATIPLSVFYQNPPEGQRWLRLCFAKTAETLDRAGELLCKI</sequence>
<evidence type="ECO:0000256" key="1">
    <source>
        <dbReference type="ARBA" id="ARBA00001933"/>
    </source>
</evidence>
<evidence type="ECO:0000256" key="5">
    <source>
        <dbReference type="ARBA" id="ARBA00022898"/>
    </source>
</evidence>
<dbReference type="Proteomes" id="UP000294575">
    <property type="component" value="Unassembled WGS sequence"/>
</dbReference>
<dbReference type="EMBL" id="SNYK01000004">
    <property type="protein sequence ID" value="TDQ38617.1"/>
    <property type="molecule type" value="Genomic_DNA"/>
</dbReference>
<dbReference type="InterPro" id="IPR051326">
    <property type="entry name" value="Kynurenine-oxoglutarate_AT"/>
</dbReference>
<dbReference type="FunFam" id="3.40.640.10:FF:000033">
    <property type="entry name" value="Aspartate aminotransferase"/>
    <property type="match status" value="1"/>
</dbReference>
<dbReference type="CDD" id="cd00609">
    <property type="entry name" value="AAT_like"/>
    <property type="match status" value="1"/>
</dbReference>
<comment type="similarity">
    <text evidence="2">Belongs to the class-I pyridoxal-phosphate-dependent aminotransferase family.</text>
</comment>